<dbReference type="EMBL" id="JBEDUW010000006">
    <property type="protein sequence ID" value="KAK9921116.1"/>
    <property type="molecule type" value="Genomic_DNA"/>
</dbReference>
<dbReference type="Gene3D" id="3.40.50.1110">
    <property type="entry name" value="SGNH hydrolase"/>
    <property type="match status" value="1"/>
</dbReference>
<evidence type="ECO:0000313" key="2">
    <source>
        <dbReference type="EMBL" id="KAK9921116.1"/>
    </source>
</evidence>
<name>A0AAW1WB40_RUBAR</name>
<dbReference type="Pfam" id="PF00657">
    <property type="entry name" value="Lipase_GDSL"/>
    <property type="match status" value="1"/>
</dbReference>
<dbReference type="InterPro" id="IPR050592">
    <property type="entry name" value="GDSL_lipolytic_enzyme"/>
</dbReference>
<gene>
    <name evidence="2" type="ORF">M0R45_029642</name>
</gene>
<reference evidence="2 3" key="1">
    <citation type="journal article" date="2023" name="G3 (Bethesda)">
        <title>A chromosome-length genome assembly and annotation of blackberry (Rubus argutus, cv. 'Hillquist').</title>
        <authorList>
            <person name="Bruna T."/>
            <person name="Aryal R."/>
            <person name="Dudchenko O."/>
            <person name="Sargent D.J."/>
            <person name="Mead D."/>
            <person name="Buti M."/>
            <person name="Cavallini A."/>
            <person name="Hytonen T."/>
            <person name="Andres J."/>
            <person name="Pham M."/>
            <person name="Weisz D."/>
            <person name="Mascagni F."/>
            <person name="Usai G."/>
            <person name="Natali L."/>
            <person name="Bassil N."/>
            <person name="Fernandez G.E."/>
            <person name="Lomsadze A."/>
            <person name="Armour M."/>
            <person name="Olukolu B."/>
            <person name="Poorten T."/>
            <person name="Britton C."/>
            <person name="Davik J."/>
            <person name="Ashrafi H."/>
            <person name="Aiden E.L."/>
            <person name="Borodovsky M."/>
            <person name="Worthington M."/>
        </authorList>
    </citation>
    <scope>NUCLEOTIDE SEQUENCE [LARGE SCALE GENOMIC DNA]</scope>
    <source>
        <strain evidence="2">PI 553951</strain>
    </source>
</reference>
<dbReference type="PANTHER" id="PTHR45642:SF103">
    <property type="entry name" value="ZINC FINGER PROTEIN"/>
    <property type="match status" value="1"/>
</dbReference>
<comment type="similarity">
    <text evidence="1">Belongs to the 'GDSL' lipolytic enzyme family.</text>
</comment>
<dbReference type="InterPro" id="IPR036514">
    <property type="entry name" value="SGNH_hydro_sf"/>
</dbReference>
<organism evidence="2 3">
    <name type="scientific">Rubus argutus</name>
    <name type="common">Southern blackberry</name>
    <dbReference type="NCBI Taxonomy" id="59490"/>
    <lineage>
        <taxon>Eukaryota</taxon>
        <taxon>Viridiplantae</taxon>
        <taxon>Streptophyta</taxon>
        <taxon>Embryophyta</taxon>
        <taxon>Tracheophyta</taxon>
        <taxon>Spermatophyta</taxon>
        <taxon>Magnoliopsida</taxon>
        <taxon>eudicotyledons</taxon>
        <taxon>Gunneridae</taxon>
        <taxon>Pentapetalae</taxon>
        <taxon>rosids</taxon>
        <taxon>fabids</taxon>
        <taxon>Rosales</taxon>
        <taxon>Rosaceae</taxon>
        <taxon>Rosoideae</taxon>
        <taxon>Rosoideae incertae sedis</taxon>
        <taxon>Rubus</taxon>
    </lineage>
</organism>
<sequence length="337" mass="38008">MNMLLLVLPNIKFSNEVMYNFLSVTTEYLGFTSYPPAYLTQEAIRMNILIGVNFVSVASGYYNWIAWLWDAISLDQQLNYYNEYQNRVVNMVGQAKANAIFFGAIHLLRENTFIQKSLNVVVQNIHFCIYLTSSFMQNYYFNPLLRVYSPDHFSDILIRSYSTFIQSLYGLGPRRIGVTSLPPTGCLLGAITQFGSGGNQCNIGLNQDAILFNSKLNNTSQTLQKSLPGLKLVVFDIYQPLLDMITNPSENEFSLLLFRTKDTNVKFLIYSCGRVFESRRVCCGTSTVEISVLCNSRSIGTCNNATGHVFWDGFHPSEAANQVLAGDLLEQGFYLIS</sequence>
<dbReference type="Proteomes" id="UP001457282">
    <property type="component" value="Unassembled WGS sequence"/>
</dbReference>
<evidence type="ECO:0000256" key="1">
    <source>
        <dbReference type="ARBA" id="ARBA00008668"/>
    </source>
</evidence>
<comment type="caution">
    <text evidence="2">The sequence shown here is derived from an EMBL/GenBank/DDBJ whole genome shotgun (WGS) entry which is preliminary data.</text>
</comment>
<dbReference type="GO" id="GO:0016788">
    <property type="term" value="F:hydrolase activity, acting on ester bonds"/>
    <property type="evidence" value="ECO:0007669"/>
    <property type="project" value="InterPro"/>
</dbReference>
<proteinExistence type="inferred from homology"/>
<dbReference type="InterPro" id="IPR001087">
    <property type="entry name" value="GDSL"/>
</dbReference>
<protein>
    <submittedName>
        <fullName evidence="2">Uncharacterized protein</fullName>
    </submittedName>
</protein>
<evidence type="ECO:0000313" key="3">
    <source>
        <dbReference type="Proteomes" id="UP001457282"/>
    </source>
</evidence>
<accession>A0AAW1WB40</accession>
<keyword evidence="3" id="KW-1185">Reference proteome</keyword>
<dbReference type="AlphaFoldDB" id="A0AAW1WB40"/>
<dbReference type="PANTHER" id="PTHR45642">
    <property type="entry name" value="GDSL ESTERASE/LIPASE EXL3"/>
    <property type="match status" value="1"/>
</dbReference>